<dbReference type="InterPro" id="IPR011009">
    <property type="entry name" value="Kinase-like_dom_sf"/>
</dbReference>
<keyword evidence="3 8" id="KW-0812">Transmembrane</keyword>
<keyword evidence="7" id="KW-0547">Nucleotide-binding</keyword>
<evidence type="ECO:0000313" key="10">
    <source>
        <dbReference type="EMBL" id="KAH0850934.1"/>
    </source>
</evidence>
<keyword evidence="7" id="KW-0067">ATP-binding</keyword>
<dbReference type="Gene3D" id="1.10.510.10">
    <property type="entry name" value="Transferase(Phosphotransferase) domain 1"/>
    <property type="match status" value="1"/>
</dbReference>
<dbReference type="Pfam" id="PF07714">
    <property type="entry name" value="PK_Tyr_Ser-Thr"/>
    <property type="match status" value="1"/>
</dbReference>
<dbReference type="InterPro" id="IPR000719">
    <property type="entry name" value="Prot_kinase_dom"/>
</dbReference>
<dbReference type="PANTHER" id="PTHR48007:SF76">
    <property type="entry name" value="OS03G0145102 PROTEIN"/>
    <property type="match status" value="1"/>
</dbReference>
<dbReference type="SMART" id="SM00369">
    <property type="entry name" value="LRR_TYP"/>
    <property type="match status" value="10"/>
</dbReference>
<organism evidence="10 11">
    <name type="scientific">Brassica napus</name>
    <name type="common">Rape</name>
    <dbReference type="NCBI Taxonomy" id="3708"/>
    <lineage>
        <taxon>Eukaryota</taxon>
        <taxon>Viridiplantae</taxon>
        <taxon>Streptophyta</taxon>
        <taxon>Embryophyta</taxon>
        <taxon>Tracheophyta</taxon>
        <taxon>Spermatophyta</taxon>
        <taxon>Magnoliopsida</taxon>
        <taxon>eudicotyledons</taxon>
        <taxon>Gunneridae</taxon>
        <taxon>Pentapetalae</taxon>
        <taxon>rosids</taxon>
        <taxon>malvids</taxon>
        <taxon>Brassicales</taxon>
        <taxon>Brassicaceae</taxon>
        <taxon>Brassiceae</taxon>
        <taxon>Brassica</taxon>
    </lineage>
</organism>
<dbReference type="Pfam" id="PF00560">
    <property type="entry name" value="LRR_1"/>
    <property type="match status" value="7"/>
</dbReference>
<keyword evidence="6 8" id="KW-0472">Membrane</keyword>
<dbReference type="InterPro" id="IPR001611">
    <property type="entry name" value="Leu-rich_rpt"/>
</dbReference>
<dbReference type="PROSITE" id="PS00107">
    <property type="entry name" value="PROTEIN_KINASE_ATP"/>
    <property type="match status" value="1"/>
</dbReference>
<proteinExistence type="predicted"/>
<dbReference type="InterPro" id="IPR003591">
    <property type="entry name" value="Leu-rich_rpt_typical-subtyp"/>
</dbReference>
<protein>
    <recommendedName>
        <fullName evidence="9">Protein kinase domain-containing protein</fullName>
    </recommendedName>
</protein>
<dbReference type="Pfam" id="PF13855">
    <property type="entry name" value="LRR_8"/>
    <property type="match status" value="2"/>
</dbReference>
<dbReference type="PANTHER" id="PTHR48007">
    <property type="entry name" value="LEUCINE-RICH REPEAT RECEPTOR-LIKE PROTEIN KINASE PXC1"/>
    <property type="match status" value="1"/>
</dbReference>
<comment type="subcellular location">
    <subcellularLocation>
        <location evidence="1">Membrane</location>
    </subcellularLocation>
</comment>
<dbReference type="InterPro" id="IPR017441">
    <property type="entry name" value="Protein_kinase_ATP_BS"/>
</dbReference>
<reference evidence="10 11" key="1">
    <citation type="submission" date="2021-05" db="EMBL/GenBank/DDBJ databases">
        <title>Genome Assembly of Synthetic Allotetraploid Brassica napus Reveals Homoeologous Exchanges between Subgenomes.</title>
        <authorList>
            <person name="Davis J.T."/>
        </authorList>
    </citation>
    <scope>NUCLEOTIDE SEQUENCE [LARGE SCALE GENOMIC DNA]</scope>
    <source>
        <strain evidence="11">cv. Da-Ae</strain>
        <tissue evidence="10">Seedling</tissue>
    </source>
</reference>
<dbReference type="PRINTS" id="PR00019">
    <property type="entry name" value="LEURICHRPT"/>
</dbReference>
<dbReference type="SUPFAM" id="SSF52058">
    <property type="entry name" value="L domain-like"/>
    <property type="match status" value="1"/>
</dbReference>
<keyword evidence="5 8" id="KW-1133">Transmembrane helix</keyword>
<accession>A0ABQ7X6E5</accession>
<dbReference type="InterPro" id="IPR001245">
    <property type="entry name" value="Ser-Thr/Tyr_kinase_cat_dom"/>
</dbReference>
<evidence type="ECO:0000256" key="8">
    <source>
        <dbReference type="SAM" id="Phobius"/>
    </source>
</evidence>
<dbReference type="Gene3D" id="3.30.200.20">
    <property type="entry name" value="Phosphorylase Kinase, domain 1"/>
    <property type="match status" value="1"/>
</dbReference>
<evidence type="ECO:0000256" key="7">
    <source>
        <dbReference type="PROSITE-ProRule" id="PRU10141"/>
    </source>
</evidence>
<dbReference type="InterPro" id="IPR032675">
    <property type="entry name" value="LRR_dom_sf"/>
</dbReference>
<keyword evidence="11" id="KW-1185">Reference proteome</keyword>
<dbReference type="Pfam" id="PF08263">
    <property type="entry name" value="LRRNT_2"/>
    <property type="match status" value="1"/>
</dbReference>
<dbReference type="InterPro" id="IPR013210">
    <property type="entry name" value="LRR_N_plant-typ"/>
</dbReference>
<evidence type="ECO:0000256" key="3">
    <source>
        <dbReference type="ARBA" id="ARBA00022692"/>
    </source>
</evidence>
<dbReference type="InterPro" id="IPR046959">
    <property type="entry name" value="PRK1-6/SRF4-like"/>
</dbReference>
<evidence type="ECO:0000256" key="4">
    <source>
        <dbReference type="ARBA" id="ARBA00022737"/>
    </source>
</evidence>
<dbReference type="Gene3D" id="3.80.10.10">
    <property type="entry name" value="Ribonuclease Inhibitor"/>
    <property type="match status" value="3"/>
</dbReference>
<dbReference type="Pfam" id="PF13516">
    <property type="entry name" value="LRR_6"/>
    <property type="match status" value="1"/>
</dbReference>
<dbReference type="CDD" id="cd14066">
    <property type="entry name" value="STKc_IRAK"/>
    <property type="match status" value="1"/>
</dbReference>
<name>A0ABQ7X6E5_BRANA</name>
<dbReference type="SUPFAM" id="SSF56112">
    <property type="entry name" value="Protein kinase-like (PK-like)"/>
    <property type="match status" value="1"/>
</dbReference>
<keyword evidence="4" id="KW-0677">Repeat</keyword>
<dbReference type="PROSITE" id="PS51450">
    <property type="entry name" value="LRR"/>
    <property type="match status" value="1"/>
</dbReference>
<sequence>MNITEKTRSELKSTGRYSVVVSTVYGTLCIEVKERNDGVALHALGQERKKERKDPFSSTPSALQLPYNQSFIWAEEMWLQDALVSLSFFLAVAASVTSAEDPTFNDDVLGLIVFKAGLDDPFSKLASWNSEDYDPCSWVGCVCDPATNQVTELRLDGFSLSGHIGRGLLRLQSLHTLVLSNNNLTGALNSELTHRGTLQLLDFSGNNLSGRIPDGFFEQCGSLRSVSLGRNRLTGPLPVSLSYCSTLTHLNLSSNQLSGRLPRELSFLKSLKSLDLSHNFLQGDLPSDLGALYDLRHLDLSTNWFSGHLPSDIGACSSLRWLDLKIPDWIGEMGSVETLDLSANNFSGNAPFSLGNLLSLKELNLSSNFLAGEIPHSIISNCSDLLSFDASKNSFTGWMLFSGNLSSLGFLQGLRLLDLSSNAFSGEIPSNILILTSLVHLNLSTNSLFGSIPTSIGGLKLVEILDLSSNLLNGTLPSEIGGAISLKQLNLQRNHLTGHIPPLISNCSALNTIDLSENKLSGGIPGSIGSLSNLQYIDLSRNNLSGSLPKQVEKLTHLVTFNISHNRITGELPAGGFFNTIPLSAVTGNPSLCGSVVNRSCLSVHPKPIVLNPNSSNPASGPPLSGQIRKSVLSISALIAIGAAAFIAIGVVAVTLLNVHARSSMSRHDAGAALAMSVGETFSCSPSKDQEFGKLVMFSGEADVFDTRGANALLNKDCELGRGGFGVVYKTSLQDGRPVAVKKLTVSGLIKSQEEFEREMRKLGKLRHRNVVEIKGYYWTQSLQLLIHEFVSGGSLYRHLHGDECVCLTWRQRFSIILGIARGLAYLHGSNITHYNLKATNVLIDAATGEAKVSDFGLARLLASALDRCVLSGKVQSALGYTAPEFACRTVKITEKCDVYGFGILVLEVVTGKRPVEYAEDDVMVLCETVREGLEEGRVEECVDARLRGDFPAEEAIPVIKLGLVCGSQVPSNRPEMEEVVKILELIQCPSQEFE</sequence>
<feature type="domain" description="Protein kinase" evidence="9">
    <location>
        <begin position="714"/>
        <end position="987"/>
    </location>
</feature>
<gene>
    <name evidence="10" type="ORF">HID58_091166</name>
</gene>
<evidence type="ECO:0000259" key="9">
    <source>
        <dbReference type="PROSITE" id="PS50011"/>
    </source>
</evidence>
<dbReference type="PROSITE" id="PS50011">
    <property type="entry name" value="PROTEIN_KINASE_DOM"/>
    <property type="match status" value="1"/>
</dbReference>
<evidence type="ECO:0000256" key="5">
    <source>
        <dbReference type="ARBA" id="ARBA00022989"/>
    </source>
</evidence>
<feature type="transmembrane region" description="Helical" evidence="8">
    <location>
        <begin position="632"/>
        <end position="657"/>
    </location>
</feature>
<evidence type="ECO:0000313" key="11">
    <source>
        <dbReference type="Proteomes" id="UP000824890"/>
    </source>
</evidence>
<dbReference type="SUPFAM" id="SSF52047">
    <property type="entry name" value="RNI-like"/>
    <property type="match status" value="1"/>
</dbReference>
<dbReference type="EMBL" id="JAGKQM010001882">
    <property type="protein sequence ID" value="KAH0850934.1"/>
    <property type="molecule type" value="Genomic_DNA"/>
</dbReference>
<evidence type="ECO:0000256" key="1">
    <source>
        <dbReference type="ARBA" id="ARBA00004370"/>
    </source>
</evidence>
<feature type="binding site" evidence="7">
    <location>
        <position position="743"/>
    </location>
    <ligand>
        <name>ATP</name>
        <dbReference type="ChEBI" id="CHEBI:30616"/>
    </ligand>
</feature>
<evidence type="ECO:0000256" key="2">
    <source>
        <dbReference type="ARBA" id="ARBA00022614"/>
    </source>
</evidence>
<keyword evidence="2" id="KW-0433">Leucine-rich repeat</keyword>
<dbReference type="Proteomes" id="UP000824890">
    <property type="component" value="Unassembled WGS sequence"/>
</dbReference>
<comment type="caution">
    <text evidence="10">The sequence shown here is derived from an EMBL/GenBank/DDBJ whole genome shotgun (WGS) entry which is preliminary data.</text>
</comment>
<evidence type="ECO:0000256" key="6">
    <source>
        <dbReference type="ARBA" id="ARBA00023136"/>
    </source>
</evidence>